<accession>A0A9W8YRB1</accession>
<keyword evidence="3" id="KW-0732">Signal</keyword>
<feature type="transmembrane region" description="Helical" evidence="2">
    <location>
        <begin position="96"/>
        <end position="114"/>
    </location>
</feature>
<dbReference type="EMBL" id="JAPEVB010000003">
    <property type="protein sequence ID" value="KAJ4390952.1"/>
    <property type="molecule type" value="Genomic_DNA"/>
</dbReference>
<evidence type="ECO:0000256" key="1">
    <source>
        <dbReference type="SAM" id="MobiDB-lite"/>
    </source>
</evidence>
<dbReference type="OrthoDB" id="9993796at2759"/>
<organism evidence="4 5">
    <name type="scientific">Gnomoniopsis smithogilvyi</name>
    <dbReference type="NCBI Taxonomy" id="1191159"/>
    <lineage>
        <taxon>Eukaryota</taxon>
        <taxon>Fungi</taxon>
        <taxon>Dikarya</taxon>
        <taxon>Ascomycota</taxon>
        <taxon>Pezizomycotina</taxon>
        <taxon>Sordariomycetes</taxon>
        <taxon>Sordariomycetidae</taxon>
        <taxon>Diaporthales</taxon>
        <taxon>Gnomoniaceae</taxon>
        <taxon>Gnomoniopsis</taxon>
    </lineage>
</organism>
<keyword evidence="2" id="KW-1133">Transmembrane helix</keyword>
<feature type="transmembrane region" description="Helical" evidence="2">
    <location>
        <begin position="175"/>
        <end position="195"/>
    </location>
</feature>
<evidence type="ECO:0000313" key="5">
    <source>
        <dbReference type="Proteomes" id="UP001140453"/>
    </source>
</evidence>
<evidence type="ECO:0000256" key="2">
    <source>
        <dbReference type="SAM" id="Phobius"/>
    </source>
</evidence>
<evidence type="ECO:0000313" key="4">
    <source>
        <dbReference type="EMBL" id="KAJ4390952.1"/>
    </source>
</evidence>
<dbReference type="AlphaFoldDB" id="A0A9W8YRB1"/>
<reference evidence="4" key="1">
    <citation type="submission" date="2022-10" db="EMBL/GenBank/DDBJ databases">
        <title>Tapping the CABI collections for fungal endophytes: first genome assemblies for Collariella, Neodidymelliopsis, Ascochyta clinopodiicola, Didymella pomorum, Didymosphaeria variabile, Neocosmospora piperis and Neocucurbitaria cava.</title>
        <authorList>
            <person name="Hill R."/>
        </authorList>
    </citation>
    <scope>NUCLEOTIDE SEQUENCE</scope>
    <source>
        <strain evidence="4">IMI 355082</strain>
    </source>
</reference>
<gene>
    <name evidence="4" type="ORF">N0V93_004551</name>
</gene>
<comment type="caution">
    <text evidence="4">The sequence shown here is derived from an EMBL/GenBank/DDBJ whole genome shotgun (WGS) entry which is preliminary data.</text>
</comment>
<keyword evidence="5" id="KW-1185">Reference proteome</keyword>
<protein>
    <submittedName>
        <fullName evidence="4">Uncharacterized protein</fullName>
    </submittedName>
</protein>
<keyword evidence="2" id="KW-0472">Membrane</keyword>
<sequence>MASPTTHRWLTIAILAGCSAFGAYATFGTSSQNGLFAAISKAVGTNVKQKSKHFPGGPAPYKLTYTGVAGIDDHLVTLISFFTIILDGPKTQDVVWVTRYLLTQFLAGWILISLEGLRQGNQGRIVSWTGTLGFIFQNLTYTVSVPIYLIIHLLTSPVSSVNPSPATFAIDTQDLFVLPLSITGAFVVPTVMMALPAPAMVSAASHYSWQAAWQIFPVTQSATHKLYKRITAPLSFKHNFHEQLDDIYRAVALLSFAPQTALLAVAATPASLVPELVYRYVPGLTKEVFQHLDLTKAFVPCMPWNSPVYTTLSSKVVSAKGLPELVKLFLQWDVYLGGTALLAWSVFVYSVARPEKSFLSSILPKIAVYTVLGGPVGAATMLLWERDSKARQQAAQPKAIEGVSKKSSRSAGGS</sequence>
<feature type="transmembrane region" description="Helical" evidence="2">
    <location>
        <begin position="358"/>
        <end position="384"/>
    </location>
</feature>
<feature type="region of interest" description="Disordered" evidence="1">
    <location>
        <begin position="393"/>
        <end position="414"/>
    </location>
</feature>
<feature type="transmembrane region" description="Helical" evidence="2">
    <location>
        <begin position="135"/>
        <end position="155"/>
    </location>
</feature>
<feature type="signal peptide" evidence="3">
    <location>
        <begin position="1"/>
        <end position="25"/>
    </location>
</feature>
<evidence type="ECO:0000256" key="3">
    <source>
        <dbReference type="SAM" id="SignalP"/>
    </source>
</evidence>
<dbReference type="Proteomes" id="UP001140453">
    <property type="component" value="Unassembled WGS sequence"/>
</dbReference>
<keyword evidence="2" id="KW-0812">Transmembrane</keyword>
<feature type="transmembrane region" description="Helical" evidence="2">
    <location>
        <begin position="334"/>
        <end position="352"/>
    </location>
</feature>
<name>A0A9W8YRB1_9PEZI</name>
<proteinExistence type="predicted"/>
<feature type="chain" id="PRO_5040951296" evidence="3">
    <location>
        <begin position="26"/>
        <end position="414"/>
    </location>
</feature>